<evidence type="ECO:0000313" key="2">
    <source>
        <dbReference type="Proteomes" id="UP001215280"/>
    </source>
</evidence>
<reference evidence="1" key="1">
    <citation type="submission" date="2023-03" db="EMBL/GenBank/DDBJ databases">
        <title>Massive genome expansion in bonnet fungi (Mycena s.s.) driven by repeated elements and novel gene families across ecological guilds.</title>
        <authorList>
            <consortium name="Lawrence Berkeley National Laboratory"/>
            <person name="Harder C.B."/>
            <person name="Miyauchi S."/>
            <person name="Viragh M."/>
            <person name="Kuo A."/>
            <person name="Thoen E."/>
            <person name="Andreopoulos B."/>
            <person name="Lu D."/>
            <person name="Skrede I."/>
            <person name="Drula E."/>
            <person name="Henrissat B."/>
            <person name="Morin E."/>
            <person name="Kohler A."/>
            <person name="Barry K."/>
            <person name="LaButti K."/>
            <person name="Morin E."/>
            <person name="Salamov A."/>
            <person name="Lipzen A."/>
            <person name="Mereny Z."/>
            <person name="Hegedus B."/>
            <person name="Baldrian P."/>
            <person name="Stursova M."/>
            <person name="Weitz H."/>
            <person name="Taylor A."/>
            <person name="Grigoriev I.V."/>
            <person name="Nagy L.G."/>
            <person name="Martin F."/>
            <person name="Kauserud H."/>
        </authorList>
    </citation>
    <scope>NUCLEOTIDE SEQUENCE</scope>
    <source>
        <strain evidence="1">CBHHK188m</strain>
    </source>
</reference>
<organism evidence="1 2">
    <name type="scientific">Mycena maculata</name>
    <dbReference type="NCBI Taxonomy" id="230809"/>
    <lineage>
        <taxon>Eukaryota</taxon>
        <taxon>Fungi</taxon>
        <taxon>Dikarya</taxon>
        <taxon>Basidiomycota</taxon>
        <taxon>Agaricomycotina</taxon>
        <taxon>Agaricomycetes</taxon>
        <taxon>Agaricomycetidae</taxon>
        <taxon>Agaricales</taxon>
        <taxon>Marasmiineae</taxon>
        <taxon>Mycenaceae</taxon>
        <taxon>Mycena</taxon>
    </lineage>
</organism>
<gene>
    <name evidence="1" type="ORF">DFH07DRAFT_834174</name>
</gene>
<dbReference type="EMBL" id="JARJLG010000105">
    <property type="protein sequence ID" value="KAJ7745000.1"/>
    <property type="molecule type" value="Genomic_DNA"/>
</dbReference>
<protein>
    <submittedName>
        <fullName evidence="1">Uncharacterized protein</fullName>
    </submittedName>
</protein>
<keyword evidence="2" id="KW-1185">Reference proteome</keyword>
<evidence type="ECO:0000313" key="1">
    <source>
        <dbReference type="EMBL" id="KAJ7745000.1"/>
    </source>
</evidence>
<dbReference type="AlphaFoldDB" id="A0AAD7N597"/>
<comment type="caution">
    <text evidence="1">The sequence shown here is derived from an EMBL/GenBank/DDBJ whole genome shotgun (WGS) entry which is preliminary data.</text>
</comment>
<sequence>MRHDHLRHRQLDIWHLSLSLLFPRTPTRRIRCAKRRHRHAHHHAHAHAYRVRWYVLAFRTPYTDIRHGERHYLVPSPPVRLRSRFLPNLRGAEVRVKQRRLHPLKVHIPETVADRARAQGVPPATLDPRAEVHRREDGGEENDCGEDRVAVEWGRGWLRVRRHCLVSFLFRFSQLVWSSLTSLYIYCVVGEVSQTTDEAE</sequence>
<proteinExistence type="predicted"/>
<dbReference type="Proteomes" id="UP001215280">
    <property type="component" value="Unassembled WGS sequence"/>
</dbReference>
<accession>A0AAD7N597</accession>
<name>A0AAD7N597_9AGAR</name>